<dbReference type="InterPro" id="IPR017932">
    <property type="entry name" value="GATase_2_dom"/>
</dbReference>
<keyword evidence="1" id="KW-0315">Glutamine amidotransferase</keyword>
<sequence>MCRLLGYIGSPIQLEQILCQPEHSLIVQSYQPKEMREALLNADGFGMGWYHPTADTEPYRYRNIQPIWSDLNLTPLSRYIESGRILAYVRSATPGQAVNLNNCQPFQSGKLMFIHNGYIQDFRETLYKPIRDRLTDQAYRLIEGNTDSEHLFALFKDSLQSQGIADLISALEQTLYTIEKIAHKMQVRVLANMIICDGKQMVASRYAVAGTPPSLYWLKNDKNFPESVIIASEPLFPGKWHLCPEQSIISVGEDCDIHIYPLTQTDHLSRPA</sequence>
<keyword evidence="4" id="KW-1185">Reference proteome</keyword>
<evidence type="ECO:0000256" key="1">
    <source>
        <dbReference type="ARBA" id="ARBA00022962"/>
    </source>
</evidence>
<dbReference type="PANTHER" id="PTHR43187:SF1">
    <property type="entry name" value="GLUTAMINE AMIDOTRANSFERASE DUG3-RELATED"/>
    <property type="match status" value="1"/>
</dbReference>
<dbReference type="InterPro" id="IPR029055">
    <property type="entry name" value="Ntn_hydrolases_N"/>
</dbReference>
<dbReference type="Proteomes" id="UP000326169">
    <property type="component" value="Unassembled WGS sequence"/>
</dbReference>
<reference evidence="3 4" key="1">
    <citation type="journal article" date="2019" name="J Genomics">
        <title>The Draft Genome of a Hydrogen-producing Cyanobacterium, Arthrospira platensis NIES-46.</title>
        <authorList>
            <person name="Suzuki S."/>
            <person name="Yamaguchi H."/>
            <person name="Kawachi M."/>
        </authorList>
    </citation>
    <scope>NUCLEOTIDE SEQUENCE [LARGE SCALE GENOMIC DNA]</scope>
    <source>
        <strain evidence="3 4">NIES-46</strain>
    </source>
</reference>
<dbReference type="Pfam" id="PF13230">
    <property type="entry name" value="GATase_4"/>
    <property type="match status" value="1"/>
</dbReference>
<protein>
    <recommendedName>
        <fullName evidence="2">Glutamine amidotransferase type-2 domain-containing protein</fullName>
    </recommendedName>
</protein>
<dbReference type="Gene3D" id="3.60.20.10">
    <property type="entry name" value="Glutamine Phosphoribosylpyrophosphate, subunit 1, domain 1"/>
    <property type="match status" value="1"/>
</dbReference>
<dbReference type="PROSITE" id="PS51278">
    <property type="entry name" value="GATASE_TYPE_2"/>
    <property type="match status" value="1"/>
</dbReference>
<proteinExistence type="predicted"/>
<evidence type="ECO:0000259" key="2">
    <source>
        <dbReference type="PROSITE" id="PS51278"/>
    </source>
</evidence>
<dbReference type="RefSeq" id="WP_006617902.1">
    <property type="nucleotide sequence ID" value="NZ_BIMW01000104.1"/>
</dbReference>
<dbReference type="EMBL" id="BIMW01000104">
    <property type="protein sequence ID" value="GCE94716.1"/>
    <property type="molecule type" value="Genomic_DNA"/>
</dbReference>
<dbReference type="InterPro" id="IPR017808">
    <property type="entry name" value="EgtC"/>
</dbReference>
<dbReference type="SUPFAM" id="SSF56235">
    <property type="entry name" value="N-terminal nucleophile aminohydrolases (Ntn hydrolases)"/>
    <property type="match status" value="1"/>
</dbReference>
<dbReference type="CDD" id="cd01908">
    <property type="entry name" value="YafJ"/>
    <property type="match status" value="1"/>
</dbReference>
<accession>A0A5M3TA75</accession>
<dbReference type="InterPro" id="IPR026869">
    <property type="entry name" value="EgtC-like"/>
</dbReference>
<gene>
    <name evidence="3" type="ORF">NIES46_27750</name>
</gene>
<feature type="domain" description="Glutamine amidotransferase type-2" evidence="2">
    <location>
        <begin position="2"/>
        <end position="272"/>
    </location>
</feature>
<organism evidence="3 4">
    <name type="scientific">Limnospira platensis NIES-46</name>
    <dbReference type="NCBI Taxonomy" id="1236695"/>
    <lineage>
        <taxon>Bacteria</taxon>
        <taxon>Bacillati</taxon>
        <taxon>Cyanobacteriota</taxon>
        <taxon>Cyanophyceae</taxon>
        <taxon>Oscillatoriophycideae</taxon>
        <taxon>Oscillatoriales</taxon>
        <taxon>Sirenicapillariaceae</taxon>
        <taxon>Limnospira</taxon>
    </lineage>
</organism>
<evidence type="ECO:0000313" key="3">
    <source>
        <dbReference type="EMBL" id="GCE94716.1"/>
    </source>
</evidence>
<dbReference type="GeneID" id="301683605"/>
<dbReference type="InterPro" id="IPR052373">
    <property type="entry name" value="Gamma-glu_amide_hydrolase"/>
</dbReference>
<dbReference type="NCBIfam" id="TIGR03442">
    <property type="entry name" value="ergothioneine biosynthesis protein EgtC"/>
    <property type="match status" value="1"/>
</dbReference>
<comment type="caution">
    <text evidence="3">The sequence shown here is derived from an EMBL/GenBank/DDBJ whole genome shotgun (WGS) entry which is preliminary data.</text>
</comment>
<dbReference type="PANTHER" id="PTHR43187">
    <property type="entry name" value="GLUTAMINE AMIDOTRANSFERASE DUG3-RELATED"/>
    <property type="match status" value="1"/>
</dbReference>
<name>A0A5M3TA75_LIMPL</name>
<evidence type="ECO:0000313" key="4">
    <source>
        <dbReference type="Proteomes" id="UP000326169"/>
    </source>
</evidence>